<evidence type="ECO:0000256" key="3">
    <source>
        <dbReference type="SAM" id="SignalP"/>
    </source>
</evidence>
<feature type="signal peptide" evidence="3">
    <location>
        <begin position="1"/>
        <end position="17"/>
    </location>
</feature>
<proteinExistence type="predicted"/>
<keyword evidence="6" id="KW-1185">Reference proteome</keyword>
<feature type="region of interest" description="Disordered" evidence="1">
    <location>
        <begin position="499"/>
        <end position="539"/>
    </location>
</feature>
<accession>A0AAV1FKQ0</accession>
<reference evidence="5" key="1">
    <citation type="submission" date="2023-08" db="EMBL/GenBank/DDBJ databases">
        <authorList>
            <person name="Alioto T."/>
            <person name="Alioto T."/>
            <person name="Gomez Garrido J."/>
        </authorList>
    </citation>
    <scope>NUCLEOTIDE SEQUENCE</scope>
</reference>
<feature type="domain" description="Ig-like" evidence="4">
    <location>
        <begin position="296"/>
        <end position="384"/>
    </location>
</feature>
<feature type="chain" id="PRO_5043785199" evidence="3">
    <location>
        <begin position="18"/>
        <end position="539"/>
    </location>
</feature>
<keyword evidence="3" id="KW-0732">Signal</keyword>
<dbReference type="SUPFAM" id="SSF48726">
    <property type="entry name" value="Immunoglobulin"/>
    <property type="match status" value="4"/>
</dbReference>
<evidence type="ECO:0000313" key="5">
    <source>
        <dbReference type="EMBL" id="CAJ1062047.1"/>
    </source>
</evidence>
<dbReference type="CDD" id="cd00096">
    <property type="entry name" value="Ig"/>
    <property type="match status" value="1"/>
</dbReference>
<gene>
    <name evidence="5" type="ORF">XNOV1_A036696</name>
</gene>
<keyword evidence="2" id="KW-1133">Transmembrane helix</keyword>
<dbReference type="InterPro" id="IPR007110">
    <property type="entry name" value="Ig-like_dom"/>
</dbReference>
<dbReference type="AlphaFoldDB" id="A0AAV1FKQ0"/>
<dbReference type="EMBL" id="OY660871">
    <property type="protein sequence ID" value="CAJ1062047.1"/>
    <property type="molecule type" value="Genomic_DNA"/>
</dbReference>
<feature type="transmembrane region" description="Helical" evidence="2">
    <location>
        <begin position="395"/>
        <end position="417"/>
    </location>
</feature>
<dbReference type="PANTHER" id="PTHR46013">
    <property type="entry name" value="VASCULAR CELL ADHESION MOLECULE 1"/>
    <property type="match status" value="1"/>
</dbReference>
<protein>
    <submittedName>
        <fullName evidence="5">B-cell receptor CD22-like</fullName>
    </submittedName>
</protein>
<keyword evidence="2" id="KW-0812">Transmembrane</keyword>
<feature type="domain" description="Ig-like" evidence="4">
    <location>
        <begin position="203"/>
        <end position="289"/>
    </location>
</feature>
<sequence>MESKILIFLVTLQGVWSWNVVAKDRCALKGASVVIECQYDYNLFYIVTSVQWSKRLHMSGNPKLVPLSQISSVQGRFKYVGDKSSNCGLQINDVQDSDKGLYVFEFWTTLGGPYTSEKPAQLTVSDLVAVVHPSTVTEGDKVSLTCKSDCLTPVKPVWFRDGKFVSRDVFLARGEDGGRYYCAVSGQARVRSASVVLNVRYAPRRVLLSVNQSPEVIKGEAVTFTCSSDANPSVTQGGYSLYKDGRPVSTGWTYTISHVQPSHSGLYHCQAWNNISRSGTDLFNSTEVHLDVQYPPENISVSMTSPHVTEGSGMNLTCSSSANPAAVNYTWFRRISSPNSSSLLQVGSGQVLSLPSVEASHTGLYLCQARNTLGENNSTEVLLTMAAENSGIQSVLVLAGVGVFLLLLLLFALLFFWRKKMTYGKKRQGSLSTSVTEDPLDNIYMNTSALSSSPRSKTGSRSKRDANMAQTSQGDDVTYTEVTIKPQGDDVTYTEVTIKPRNPHPQLLKNNNNRAVRDSGSRTGENEDSVIYSTVTRSR</sequence>
<dbReference type="InterPro" id="IPR003598">
    <property type="entry name" value="Ig_sub2"/>
</dbReference>
<evidence type="ECO:0000256" key="2">
    <source>
        <dbReference type="SAM" id="Phobius"/>
    </source>
</evidence>
<dbReference type="InterPro" id="IPR036179">
    <property type="entry name" value="Ig-like_dom_sf"/>
</dbReference>
<evidence type="ECO:0000313" key="6">
    <source>
        <dbReference type="Proteomes" id="UP001178508"/>
    </source>
</evidence>
<dbReference type="PROSITE" id="PS50835">
    <property type="entry name" value="IG_LIKE"/>
    <property type="match status" value="3"/>
</dbReference>
<name>A0AAV1FKQ0_XYRNO</name>
<dbReference type="Pfam" id="PF13895">
    <property type="entry name" value="Ig_2"/>
    <property type="match status" value="1"/>
</dbReference>
<dbReference type="Gene3D" id="2.60.40.10">
    <property type="entry name" value="Immunoglobulins"/>
    <property type="match status" value="4"/>
</dbReference>
<dbReference type="SMART" id="SM00408">
    <property type="entry name" value="IGc2"/>
    <property type="match status" value="3"/>
</dbReference>
<evidence type="ECO:0000256" key="1">
    <source>
        <dbReference type="SAM" id="MobiDB-lite"/>
    </source>
</evidence>
<dbReference type="InterPro" id="IPR003599">
    <property type="entry name" value="Ig_sub"/>
</dbReference>
<evidence type="ECO:0000259" key="4">
    <source>
        <dbReference type="PROSITE" id="PS50835"/>
    </source>
</evidence>
<dbReference type="PANTHER" id="PTHR46013:SF4">
    <property type="entry name" value="B-CELL RECEPTOR CD22-RELATED"/>
    <property type="match status" value="1"/>
</dbReference>
<keyword evidence="5" id="KW-0675">Receptor</keyword>
<dbReference type="Pfam" id="PF13927">
    <property type="entry name" value="Ig_3"/>
    <property type="match status" value="1"/>
</dbReference>
<dbReference type="Proteomes" id="UP001178508">
    <property type="component" value="Chromosome 8"/>
</dbReference>
<dbReference type="InterPro" id="IPR013783">
    <property type="entry name" value="Ig-like_fold"/>
</dbReference>
<keyword evidence="2" id="KW-0472">Membrane</keyword>
<feature type="domain" description="Ig-like" evidence="4">
    <location>
        <begin position="119"/>
        <end position="198"/>
    </location>
</feature>
<feature type="region of interest" description="Disordered" evidence="1">
    <location>
        <begin position="445"/>
        <end position="479"/>
    </location>
</feature>
<organism evidence="5 6">
    <name type="scientific">Xyrichtys novacula</name>
    <name type="common">Pearly razorfish</name>
    <name type="synonym">Hemipteronotus novacula</name>
    <dbReference type="NCBI Taxonomy" id="13765"/>
    <lineage>
        <taxon>Eukaryota</taxon>
        <taxon>Metazoa</taxon>
        <taxon>Chordata</taxon>
        <taxon>Craniata</taxon>
        <taxon>Vertebrata</taxon>
        <taxon>Euteleostomi</taxon>
        <taxon>Actinopterygii</taxon>
        <taxon>Neopterygii</taxon>
        <taxon>Teleostei</taxon>
        <taxon>Neoteleostei</taxon>
        <taxon>Acanthomorphata</taxon>
        <taxon>Eupercaria</taxon>
        <taxon>Labriformes</taxon>
        <taxon>Labridae</taxon>
        <taxon>Xyrichtys</taxon>
    </lineage>
</organism>
<dbReference type="SMART" id="SM00409">
    <property type="entry name" value="IG"/>
    <property type="match status" value="4"/>
</dbReference>